<dbReference type="AlphaFoldDB" id="U2YWU0"/>
<dbReference type="InterPro" id="IPR058285">
    <property type="entry name" value="DUF7979"/>
</dbReference>
<reference evidence="2 3" key="1">
    <citation type="submission" date="2013-09" db="EMBL/GenBank/DDBJ databases">
        <title>Whole genome sequencing of Halarchaeum acidiphilum strain MH1-52-1.</title>
        <authorList>
            <person name="Shimane Y."/>
            <person name="Minegishi H."/>
            <person name="Nishi S."/>
            <person name="Echigo A."/>
            <person name="Shuto A."/>
            <person name="Konishi M."/>
            <person name="Ito T."/>
            <person name="Ohkuma M."/>
            <person name="Ohta Y."/>
            <person name="Nagano Y."/>
            <person name="Tsubouchi T."/>
            <person name="Mori K."/>
            <person name="Usui K."/>
            <person name="Kamekura M."/>
            <person name="Usami R."/>
            <person name="Takaki Y."/>
            <person name="Hatada Y."/>
        </authorList>
    </citation>
    <scope>NUCLEOTIDE SEQUENCE [LARGE SCALE GENOMIC DNA]</scope>
    <source>
        <strain evidence="2 3">JCM 16109</strain>
    </source>
</reference>
<name>U2YWU0_9EURY</name>
<accession>U2YWU0</accession>
<protein>
    <recommendedName>
        <fullName evidence="1">DUF7979 domain-containing protein</fullName>
    </recommendedName>
</protein>
<sequence>MNVRACAVVAGAVAVVTAGRAGIDLGTNAGTTDAATPTTSGTMNGASTNATILAGSDAIRYASLSNRSREVFPDARQNGSVTIRYPNRSAIEPFDRHAAVLYEGARYPVDARWDRRSYRFVSTVVPTNESTLPTDAEVTPYASLDDEAQAQFDAARRGEPMMERTDVPPSVRRNDTGYRTVYGHADIPRWTIRVGNATDG</sequence>
<dbReference type="Pfam" id="PF25934">
    <property type="entry name" value="DUF7979"/>
    <property type="match status" value="1"/>
</dbReference>
<evidence type="ECO:0000313" key="2">
    <source>
        <dbReference type="EMBL" id="GAD53252.1"/>
    </source>
</evidence>
<dbReference type="Proteomes" id="UP000016986">
    <property type="component" value="Unassembled WGS sequence"/>
</dbReference>
<comment type="caution">
    <text evidence="2">The sequence shown here is derived from an EMBL/GenBank/DDBJ whole genome shotgun (WGS) entry which is preliminary data.</text>
</comment>
<evidence type="ECO:0000313" key="3">
    <source>
        <dbReference type="Proteomes" id="UP000016986"/>
    </source>
</evidence>
<keyword evidence="3" id="KW-1185">Reference proteome</keyword>
<organism evidence="2 3">
    <name type="scientific">Halarchaeum acidiphilum MH1-52-1</name>
    <dbReference type="NCBI Taxonomy" id="1261545"/>
    <lineage>
        <taxon>Archaea</taxon>
        <taxon>Methanobacteriati</taxon>
        <taxon>Methanobacteriota</taxon>
        <taxon>Stenosarchaea group</taxon>
        <taxon>Halobacteria</taxon>
        <taxon>Halobacteriales</taxon>
        <taxon>Halobacteriaceae</taxon>
    </lineage>
</organism>
<proteinExistence type="predicted"/>
<feature type="domain" description="DUF7979" evidence="1">
    <location>
        <begin position="56"/>
        <end position="108"/>
    </location>
</feature>
<dbReference type="EMBL" id="BATA01000055">
    <property type="protein sequence ID" value="GAD53252.1"/>
    <property type="molecule type" value="Genomic_DNA"/>
</dbReference>
<dbReference type="RefSeq" id="WP_020222666.1">
    <property type="nucleotide sequence ID" value="NZ_BANO01000305.1"/>
</dbReference>
<evidence type="ECO:0000259" key="1">
    <source>
        <dbReference type="Pfam" id="PF25934"/>
    </source>
</evidence>
<gene>
    <name evidence="2" type="ORF">MBEHAL_2012</name>
</gene>